<evidence type="ECO:0000313" key="5">
    <source>
        <dbReference type="Proteomes" id="UP001500866"/>
    </source>
</evidence>
<dbReference type="InterPro" id="IPR020476">
    <property type="entry name" value="Nudix_hydrolase"/>
</dbReference>
<dbReference type="InterPro" id="IPR020084">
    <property type="entry name" value="NUDIX_hydrolase_CS"/>
</dbReference>
<dbReference type="InterPro" id="IPR000086">
    <property type="entry name" value="NUDIX_hydrolase_dom"/>
</dbReference>
<protein>
    <submittedName>
        <fullName evidence="4">NUDIX domain-containing protein</fullName>
    </submittedName>
</protein>
<dbReference type="EMBL" id="BAAADS010000010">
    <property type="protein sequence ID" value="GAA0600121.1"/>
    <property type="molecule type" value="Genomic_DNA"/>
</dbReference>
<dbReference type="PROSITE" id="PS00893">
    <property type="entry name" value="NUDIX_BOX"/>
    <property type="match status" value="1"/>
</dbReference>
<sequence>MRDRGSVVLIENSKVGLIKRTRNGSVYYVFPGGGIEEGENPEAGAKREAFEELGVTVNVKECLAKVEFNGTQYFFLAEIIEGTFGTGQGEEYTDENRNRGTYLPVWVDIENLSTLDVKPKEVAYKIQSIFK</sequence>
<comment type="caution">
    <text evidence="4">The sequence shown here is derived from an EMBL/GenBank/DDBJ whole genome shotgun (WGS) entry which is preliminary data.</text>
</comment>
<evidence type="ECO:0000256" key="1">
    <source>
        <dbReference type="ARBA" id="ARBA00022801"/>
    </source>
</evidence>
<dbReference type="Pfam" id="PF00293">
    <property type="entry name" value="NUDIX"/>
    <property type="match status" value="1"/>
</dbReference>
<gene>
    <name evidence="4" type="ORF">GCM10009001_15640</name>
</gene>
<dbReference type="Proteomes" id="UP001500866">
    <property type="component" value="Unassembled WGS sequence"/>
</dbReference>
<dbReference type="CDD" id="cd04669">
    <property type="entry name" value="NUDIX_Hydrolase"/>
    <property type="match status" value="1"/>
</dbReference>
<dbReference type="InterPro" id="IPR015797">
    <property type="entry name" value="NUDIX_hydrolase-like_dom_sf"/>
</dbReference>
<dbReference type="Gene3D" id="3.90.79.10">
    <property type="entry name" value="Nucleoside Triphosphate Pyrophosphohydrolase"/>
    <property type="match status" value="1"/>
</dbReference>
<evidence type="ECO:0000259" key="3">
    <source>
        <dbReference type="PROSITE" id="PS51462"/>
    </source>
</evidence>
<dbReference type="PRINTS" id="PR00502">
    <property type="entry name" value="NUDIXFAMILY"/>
</dbReference>
<dbReference type="RefSeq" id="WP_343811862.1">
    <property type="nucleotide sequence ID" value="NZ_BAAADS010000010.1"/>
</dbReference>
<dbReference type="SUPFAM" id="SSF55811">
    <property type="entry name" value="Nudix"/>
    <property type="match status" value="1"/>
</dbReference>
<dbReference type="PROSITE" id="PS51462">
    <property type="entry name" value="NUDIX"/>
    <property type="match status" value="1"/>
</dbReference>
<evidence type="ECO:0000256" key="2">
    <source>
        <dbReference type="RuleBase" id="RU003476"/>
    </source>
</evidence>
<organism evidence="4 5">
    <name type="scientific">Virgibacillus siamensis</name>
    <dbReference type="NCBI Taxonomy" id="480071"/>
    <lineage>
        <taxon>Bacteria</taxon>
        <taxon>Bacillati</taxon>
        <taxon>Bacillota</taxon>
        <taxon>Bacilli</taxon>
        <taxon>Bacillales</taxon>
        <taxon>Bacillaceae</taxon>
        <taxon>Virgibacillus</taxon>
    </lineage>
</organism>
<keyword evidence="5" id="KW-1185">Reference proteome</keyword>
<evidence type="ECO:0000313" key="4">
    <source>
        <dbReference type="EMBL" id="GAA0600121.1"/>
    </source>
</evidence>
<dbReference type="PANTHER" id="PTHR43736:SF2">
    <property type="entry name" value="MUTT_NUDIX FAMILY PROTEIN"/>
    <property type="match status" value="1"/>
</dbReference>
<reference evidence="4 5" key="1">
    <citation type="journal article" date="2019" name="Int. J. Syst. Evol. Microbiol.">
        <title>The Global Catalogue of Microorganisms (GCM) 10K type strain sequencing project: providing services to taxonomists for standard genome sequencing and annotation.</title>
        <authorList>
            <consortium name="The Broad Institute Genomics Platform"/>
            <consortium name="The Broad Institute Genome Sequencing Center for Infectious Disease"/>
            <person name="Wu L."/>
            <person name="Ma J."/>
        </authorList>
    </citation>
    <scope>NUCLEOTIDE SEQUENCE [LARGE SCALE GENOMIC DNA]</scope>
    <source>
        <strain evidence="4 5">JCM 15395</strain>
    </source>
</reference>
<keyword evidence="1 2" id="KW-0378">Hydrolase</keyword>
<accession>A0ABN1FXY3</accession>
<name>A0ABN1FXY3_9BACI</name>
<feature type="domain" description="Nudix hydrolase" evidence="3">
    <location>
        <begin position="1"/>
        <end position="130"/>
    </location>
</feature>
<dbReference type="PANTHER" id="PTHR43736">
    <property type="entry name" value="ADP-RIBOSE PYROPHOSPHATASE"/>
    <property type="match status" value="1"/>
</dbReference>
<comment type="similarity">
    <text evidence="2">Belongs to the Nudix hydrolase family.</text>
</comment>
<proteinExistence type="inferred from homology"/>